<keyword evidence="2 7" id="KW-0813">Transport</keyword>
<name>A0ABS2F350_9ACTN</name>
<dbReference type="InterPro" id="IPR035906">
    <property type="entry name" value="MetI-like_sf"/>
</dbReference>
<dbReference type="EMBL" id="JACSNQ010000018">
    <property type="protein sequence ID" value="MBM6775421.1"/>
    <property type="molecule type" value="Genomic_DNA"/>
</dbReference>
<dbReference type="Gene3D" id="1.10.3720.10">
    <property type="entry name" value="MetI-like"/>
    <property type="match status" value="1"/>
</dbReference>
<dbReference type="InterPro" id="IPR000515">
    <property type="entry name" value="MetI-like"/>
</dbReference>
<feature type="transmembrane region" description="Helical" evidence="7">
    <location>
        <begin position="66"/>
        <end position="92"/>
    </location>
</feature>
<dbReference type="PANTHER" id="PTHR30151">
    <property type="entry name" value="ALKANE SULFONATE ABC TRANSPORTER-RELATED, MEMBRANE SUBUNIT"/>
    <property type="match status" value="1"/>
</dbReference>
<gene>
    <name evidence="9" type="ORF">H9X80_07695</name>
</gene>
<keyword evidence="3" id="KW-1003">Cell membrane</keyword>
<feature type="transmembrane region" description="Helical" evidence="7">
    <location>
        <begin position="232"/>
        <end position="254"/>
    </location>
</feature>
<evidence type="ECO:0000259" key="8">
    <source>
        <dbReference type="PROSITE" id="PS50928"/>
    </source>
</evidence>
<dbReference type="PROSITE" id="PS50928">
    <property type="entry name" value="ABC_TM1"/>
    <property type="match status" value="1"/>
</dbReference>
<keyword evidence="6 7" id="KW-0472">Membrane</keyword>
<evidence type="ECO:0000256" key="3">
    <source>
        <dbReference type="ARBA" id="ARBA00022475"/>
    </source>
</evidence>
<evidence type="ECO:0000313" key="9">
    <source>
        <dbReference type="EMBL" id="MBM6775421.1"/>
    </source>
</evidence>
<organism evidence="9 10">
    <name type="scientific">Olsenella profusa</name>
    <dbReference type="NCBI Taxonomy" id="138595"/>
    <lineage>
        <taxon>Bacteria</taxon>
        <taxon>Bacillati</taxon>
        <taxon>Actinomycetota</taxon>
        <taxon>Coriobacteriia</taxon>
        <taxon>Coriobacteriales</taxon>
        <taxon>Atopobiaceae</taxon>
        <taxon>Olsenella</taxon>
    </lineage>
</organism>
<feature type="transmembrane region" description="Helical" evidence="7">
    <location>
        <begin position="104"/>
        <end position="126"/>
    </location>
</feature>
<evidence type="ECO:0000256" key="6">
    <source>
        <dbReference type="ARBA" id="ARBA00023136"/>
    </source>
</evidence>
<keyword evidence="4 7" id="KW-0812">Transmembrane</keyword>
<protein>
    <submittedName>
        <fullName evidence="9">ABC transporter permease subunit</fullName>
    </submittedName>
</protein>
<feature type="domain" description="ABC transmembrane type-1" evidence="8">
    <location>
        <begin position="66"/>
        <end position="250"/>
    </location>
</feature>
<comment type="caution">
    <text evidence="9">The sequence shown here is derived from an EMBL/GenBank/DDBJ whole genome shotgun (WGS) entry which is preliminary data.</text>
</comment>
<keyword evidence="10" id="KW-1185">Reference proteome</keyword>
<dbReference type="PANTHER" id="PTHR30151:SF0">
    <property type="entry name" value="ABC TRANSPORTER PERMEASE PROTEIN MJ0413-RELATED"/>
    <property type="match status" value="1"/>
</dbReference>
<keyword evidence="5 7" id="KW-1133">Transmembrane helix</keyword>
<evidence type="ECO:0000256" key="5">
    <source>
        <dbReference type="ARBA" id="ARBA00022989"/>
    </source>
</evidence>
<feature type="transmembrane region" description="Helical" evidence="7">
    <location>
        <begin position="132"/>
        <end position="151"/>
    </location>
</feature>
<dbReference type="SUPFAM" id="SSF161098">
    <property type="entry name" value="MetI-like"/>
    <property type="match status" value="1"/>
</dbReference>
<dbReference type="Pfam" id="PF00528">
    <property type="entry name" value="BPD_transp_1"/>
    <property type="match status" value="1"/>
</dbReference>
<comment type="similarity">
    <text evidence="7">Belongs to the binding-protein-dependent transport system permease family.</text>
</comment>
<sequence length="265" mass="28618">MPTRPTDAPDAPGRPLRRRWGVRVLAVCAWLVAWQLLAWAVDVRIVLVGPLEVAARLGELVLTGEFWASLGLSLGRILAGLVAGLALGTLLAAVASRVGAVRELLAPAMGAIKAVPVASFVILVLLWVSSRWLSLVIAFLMALPIAYTNVLEGIRQTDPQLLEMARVFGLCAWDRVRLVYVAQVLPYFRAAFSLALGLSWKAGIAAEVIGLPDLTVGEHLYDAKVYLDTPSLFAWTVAIVVVSVCLEALVGRVLNRAVARWEARP</sequence>
<evidence type="ECO:0000256" key="7">
    <source>
        <dbReference type="RuleBase" id="RU363032"/>
    </source>
</evidence>
<reference evidence="9 10" key="1">
    <citation type="journal article" date="2021" name="Sci. Rep.">
        <title>The distribution of antibiotic resistance genes in chicken gut microbiota commensals.</title>
        <authorList>
            <person name="Juricova H."/>
            <person name="Matiasovicova J."/>
            <person name="Kubasova T."/>
            <person name="Cejkova D."/>
            <person name="Rychlik I."/>
        </authorList>
    </citation>
    <scope>NUCLEOTIDE SEQUENCE [LARGE SCALE GENOMIC DNA]</scope>
    <source>
        <strain evidence="9 10">An794</strain>
    </source>
</reference>
<evidence type="ECO:0000256" key="4">
    <source>
        <dbReference type="ARBA" id="ARBA00022692"/>
    </source>
</evidence>
<evidence type="ECO:0000313" key="10">
    <source>
        <dbReference type="Proteomes" id="UP000712527"/>
    </source>
</evidence>
<comment type="subcellular location">
    <subcellularLocation>
        <location evidence="1 7">Cell membrane</location>
        <topology evidence="1 7">Multi-pass membrane protein</topology>
    </subcellularLocation>
</comment>
<feature type="transmembrane region" description="Helical" evidence="7">
    <location>
        <begin position="187"/>
        <end position="212"/>
    </location>
</feature>
<feature type="transmembrane region" description="Helical" evidence="7">
    <location>
        <begin position="20"/>
        <end position="41"/>
    </location>
</feature>
<dbReference type="Proteomes" id="UP000712527">
    <property type="component" value="Unassembled WGS sequence"/>
</dbReference>
<accession>A0ABS2F350</accession>
<evidence type="ECO:0000256" key="2">
    <source>
        <dbReference type="ARBA" id="ARBA00022448"/>
    </source>
</evidence>
<proteinExistence type="inferred from homology"/>
<evidence type="ECO:0000256" key="1">
    <source>
        <dbReference type="ARBA" id="ARBA00004651"/>
    </source>
</evidence>